<dbReference type="Proteomes" id="UP000503540">
    <property type="component" value="Chromosome"/>
</dbReference>
<dbReference type="EMBL" id="CP046172">
    <property type="protein sequence ID" value="QIS14952.1"/>
    <property type="molecule type" value="Genomic_DNA"/>
</dbReference>
<dbReference type="InterPro" id="IPR005152">
    <property type="entry name" value="Lipase_secreted"/>
</dbReference>
<reference evidence="2 3" key="1">
    <citation type="journal article" date="2019" name="ACS Chem. Biol.">
        <title>Identification and Mobilization of a Cryptic Antibiotic Biosynthesis Gene Locus from a Human-Pathogenic Nocardia Isolate.</title>
        <authorList>
            <person name="Herisse M."/>
            <person name="Ishida K."/>
            <person name="Porter J.L."/>
            <person name="Howden B."/>
            <person name="Hertweck C."/>
            <person name="Stinear T.P."/>
            <person name="Pidot S.J."/>
        </authorList>
    </citation>
    <scope>NUCLEOTIDE SEQUENCE [LARGE SCALE GENOMIC DNA]</scope>
    <source>
        <strain evidence="2 3">AUSMDU00012717</strain>
    </source>
</reference>
<sequence>MSGLRASVTKVSLGLCAALILAMPSAAAQAPDAGRFDGIGIIDPAFSFAKAGLSLQITYTTTDQHGASAPASGALYVPQGLPPQGGWPLMVWAHGTIGIGDGCAPSRRPQLERYNTYFNTILESGYAVLAPDYQGLGTGGNFSYYNAAVEGDSILDMVAAVRTLPIPLSHKWVLVGQSEGAHAAMSATGRYRGDGPAAGLSGVSVTGLRTNPAKSLPEMFRHGSTGAVNQVGYAGYYLASLQELHLDRVAPYLSDFGRDYVEKATTECLSDLVARAGGRRPEALVIDPSRPTPTFADDIRALTRYRDDNLPVDVQIGYGTADIDVPPADTPGYGKDLQERNPGVRVTVNRYEGKDHREAFVASLPDTLAFLRSHL</sequence>
<organism evidence="2 3">
    <name type="scientific">Nocardia arthritidis</name>
    <dbReference type="NCBI Taxonomy" id="228602"/>
    <lineage>
        <taxon>Bacteria</taxon>
        <taxon>Bacillati</taxon>
        <taxon>Actinomycetota</taxon>
        <taxon>Actinomycetes</taxon>
        <taxon>Mycobacteriales</taxon>
        <taxon>Nocardiaceae</taxon>
        <taxon>Nocardia</taxon>
    </lineage>
</organism>
<dbReference type="Pfam" id="PF03583">
    <property type="entry name" value="LIP"/>
    <property type="match status" value="1"/>
</dbReference>
<evidence type="ECO:0000313" key="2">
    <source>
        <dbReference type="EMBL" id="QIS14952.1"/>
    </source>
</evidence>
<dbReference type="InterPro" id="IPR029058">
    <property type="entry name" value="AB_hydrolase_fold"/>
</dbReference>
<dbReference type="RefSeq" id="WP_167477279.1">
    <property type="nucleotide sequence ID" value="NZ_CP046172.1"/>
</dbReference>
<feature type="signal peptide" evidence="1">
    <location>
        <begin position="1"/>
        <end position="28"/>
    </location>
</feature>
<dbReference type="SUPFAM" id="SSF53474">
    <property type="entry name" value="alpha/beta-Hydrolases"/>
    <property type="match status" value="1"/>
</dbReference>
<keyword evidence="1" id="KW-0732">Signal</keyword>
<proteinExistence type="predicted"/>
<name>A0A6G9YP32_9NOCA</name>
<evidence type="ECO:0008006" key="4">
    <source>
        <dbReference type="Google" id="ProtNLM"/>
    </source>
</evidence>
<dbReference type="PIRSF" id="PIRSF029171">
    <property type="entry name" value="Esterase_LipA"/>
    <property type="match status" value="1"/>
</dbReference>
<feature type="chain" id="PRO_5038688570" description="Lipase" evidence="1">
    <location>
        <begin position="29"/>
        <end position="375"/>
    </location>
</feature>
<keyword evidence="3" id="KW-1185">Reference proteome</keyword>
<evidence type="ECO:0000313" key="3">
    <source>
        <dbReference type="Proteomes" id="UP000503540"/>
    </source>
</evidence>
<gene>
    <name evidence="2" type="ORF">F5544_35610</name>
</gene>
<dbReference type="KEGG" id="nah:F5544_35610"/>
<dbReference type="Gene3D" id="3.40.50.1820">
    <property type="entry name" value="alpha/beta hydrolase"/>
    <property type="match status" value="2"/>
</dbReference>
<evidence type="ECO:0000256" key="1">
    <source>
        <dbReference type="SAM" id="SignalP"/>
    </source>
</evidence>
<dbReference type="GO" id="GO:0016042">
    <property type="term" value="P:lipid catabolic process"/>
    <property type="evidence" value="ECO:0007669"/>
    <property type="project" value="InterPro"/>
</dbReference>
<accession>A0A6G9YP32</accession>
<protein>
    <recommendedName>
        <fullName evidence="4">Lipase</fullName>
    </recommendedName>
</protein>
<dbReference type="GO" id="GO:0004806">
    <property type="term" value="F:triacylglycerol lipase activity"/>
    <property type="evidence" value="ECO:0007669"/>
    <property type="project" value="InterPro"/>
</dbReference>
<dbReference type="PANTHER" id="PTHR34853:SF1">
    <property type="entry name" value="LIPASE 5"/>
    <property type="match status" value="1"/>
</dbReference>
<dbReference type="AlphaFoldDB" id="A0A6G9YP32"/>
<dbReference type="PANTHER" id="PTHR34853">
    <property type="match status" value="1"/>
</dbReference>